<evidence type="ECO:0000313" key="2">
    <source>
        <dbReference type="EMBL" id="KIN93596.1"/>
    </source>
</evidence>
<organism evidence="2 3">
    <name type="scientific">Pisolithus tinctorius Marx 270</name>
    <dbReference type="NCBI Taxonomy" id="870435"/>
    <lineage>
        <taxon>Eukaryota</taxon>
        <taxon>Fungi</taxon>
        <taxon>Dikarya</taxon>
        <taxon>Basidiomycota</taxon>
        <taxon>Agaricomycotina</taxon>
        <taxon>Agaricomycetes</taxon>
        <taxon>Agaricomycetidae</taxon>
        <taxon>Boletales</taxon>
        <taxon>Sclerodermatineae</taxon>
        <taxon>Pisolithaceae</taxon>
        <taxon>Pisolithus</taxon>
    </lineage>
</organism>
<feature type="compositionally biased region" description="Basic and acidic residues" evidence="1">
    <location>
        <begin position="8"/>
        <end position="30"/>
    </location>
</feature>
<dbReference type="Proteomes" id="UP000054217">
    <property type="component" value="Unassembled WGS sequence"/>
</dbReference>
<name>A0A0C3J7D9_PISTI</name>
<evidence type="ECO:0000313" key="3">
    <source>
        <dbReference type="Proteomes" id="UP000054217"/>
    </source>
</evidence>
<evidence type="ECO:0000256" key="1">
    <source>
        <dbReference type="SAM" id="MobiDB-lite"/>
    </source>
</evidence>
<reference evidence="3" key="2">
    <citation type="submission" date="2015-01" db="EMBL/GenBank/DDBJ databases">
        <title>Evolutionary Origins and Diversification of the Mycorrhizal Mutualists.</title>
        <authorList>
            <consortium name="DOE Joint Genome Institute"/>
            <consortium name="Mycorrhizal Genomics Consortium"/>
            <person name="Kohler A."/>
            <person name="Kuo A."/>
            <person name="Nagy L.G."/>
            <person name="Floudas D."/>
            <person name="Copeland A."/>
            <person name="Barry K.W."/>
            <person name="Cichocki N."/>
            <person name="Veneault-Fourrey C."/>
            <person name="LaButti K."/>
            <person name="Lindquist E.A."/>
            <person name="Lipzen A."/>
            <person name="Lundell T."/>
            <person name="Morin E."/>
            <person name="Murat C."/>
            <person name="Riley R."/>
            <person name="Ohm R."/>
            <person name="Sun H."/>
            <person name="Tunlid A."/>
            <person name="Henrissat B."/>
            <person name="Grigoriev I.V."/>
            <person name="Hibbett D.S."/>
            <person name="Martin F."/>
        </authorList>
    </citation>
    <scope>NUCLEOTIDE SEQUENCE [LARGE SCALE GENOMIC DNA]</scope>
    <source>
        <strain evidence="3">Marx 270</strain>
    </source>
</reference>
<reference evidence="2 3" key="1">
    <citation type="submission" date="2014-04" db="EMBL/GenBank/DDBJ databases">
        <authorList>
            <consortium name="DOE Joint Genome Institute"/>
            <person name="Kuo A."/>
            <person name="Kohler A."/>
            <person name="Costa M.D."/>
            <person name="Nagy L.G."/>
            <person name="Floudas D."/>
            <person name="Copeland A."/>
            <person name="Barry K.W."/>
            <person name="Cichocki N."/>
            <person name="Veneault-Fourrey C."/>
            <person name="LaButti K."/>
            <person name="Lindquist E.A."/>
            <person name="Lipzen A."/>
            <person name="Lundell T."/>
            <person name="Morin E."/>
            <person name="Murat C."/>
            <person name="Sun H."/>
            <person name="Tunlid A."/>
            <person name="Henrissat B."/>
            <person name="Grigoriev I.V."/>
            <person name="Hibbett D.S."/>
            <person name="Martin F."/>
            <person name="Nordberg H.P."/>
            <person name="Cantor M.N."/>
            <person name="Hua S.X."/>
        </authorList>
    </citation>
    <scope>NUCLEOTIDE SEQUENCE [LARGE SCALE GENOMIC DNA]</scope>
    <source>
        <strain evidence="2 3">Marx 270</strain>
    </source>
</reference>
<dbReference type="AlphaFoldDB" id="A0A0C3J7D9"/>
<feature type="region of interest" description="Disordered" evidence="1">
    <location>
        <begin position="1"/>
        <end position="51"/>
    </location>
</feature>
<gene>
    <name evidence="2" type="ORF">M404DRAFT_1008843</name>
</gene>
<protein>
    <submittedName>
        <fullName evidence="2">Uncharacterized protein</fullName>
    </submittedName>
</protein>
<sequence>MITSNLDWRQKVGEGASDRGKEVTRGRREFNATYDGNLTSFEGPQPKNKGK</sequence>
<dbReference type="InParanoid" id="A0A0C3J7D9"/>
<keyword evidence="3" id="KW-1185">Reference proteome</keyword>
<accession>A0A0C3J7D9</accession>
<dbReference type="HOGENOM" id="CLU_3107361_0_0_1"/>
<proteinExistence type="predicted"/>
<dbReference type="EMBL" id="KN832152">
    <property type="protein sequence ID" value="KIN93596.1"/>
    <property type="molecule type" value="Genomic_DNA"/>
</dbReference>